<dbReference type="InterPro" id="IPR013324">
    <property type="entry name" value="RNA_pol_sigma_r3/r4-like"/>
</dbReference>
<evidence type="ECO:0000313" key="7">
    <source>
        <dbReference type="EMBL" id="SFN92809.1"/>
    </source>
</evidence>
<dbReference type="Gene3D" id="1.10.1740.10">
    <property type="match status" value="1"/>
</dbReference>
<dbReference type="SUPFAM" id="SSF88946">
    <property type="entry name" value="Sigma2 domain of RNA polymerase sigma factors"/>
    <property type="match status" value="1"/>
</dbReference>
<dbReference type="InterPro" id="IPR013325">
    <property type="entry name" value="RNA_pol_sigma_r2"/>
</dbReference>
<dbReference type="SUPFAM" id="SSF88659">
    <property type="entry name" value="Sigma3 and sigma4 domains of RNA polymerase sigma factors"/>
    <property type="match status" value="1"/>
</dbReference>
<reference evidence="7 8" key="1">
    <citation type="submission" date="2016-10" db="EMBL/GenBank/DDBJ databases">
        <authorList>
            <person name="de Groot N.N."/>
        </authorList>
    </citation>
    <scope>NUCLEOTIDE SEQUENCE [LARGE SCALE GENOMIC DNA]</scope>
    <source>
        <strain evidence="7 8">DSM 17794</strain>
    </source>
</reference>
<dbReference type="Pfam" id="PF04542">
    <property type="entry name" value="Sigma70_r2"/>
    <property type="match status" value="1"/>
</dbReference>
<dbReference type="InterPro" id="IPR036388">
    <property type="entry name" value="WH-like_DNA-bd_sf"/>
</dbReference>
<evidence type="ECO:0000256" key="3">
    <source>
        <dbReference type="ARBA" id="ARBA00023082"/>
    </source>
</evidence>
<dbReference type="PANTHER" id="PTHR43133:SF46">
    <property type="entry name" value="RNA POLYMERASE SIGMA-70 FACTOR ECF SUBFAMILY"/>
    <property type="match status" value="1"/>
</dbReference>
<name>A0A1I5D0T1_9FLAO</name>
<sequence>MQTKETLLSDQQLLIELRNGNEAVFPLIFDRYWKRLYSYAFKLYRDDKICEDIVQEIFISLWEKASESQILNLEAYLLRSVKYRVANHIRSLKFSTSQEEILNSIPYPSNSVLNLEYQEFENEVLSKVKKLPPRCREIFVLSRFDNYSNSEIAQKLNISVRTVEKQISNALSFLKTNLEDSQFTVLITAMLVQC</sequence>
<dbReference type="Gene3D" id="1.10.10.10">
    <property type="entry name" value="Winged helix-like DNA-binding domain superfamily/Winged helix DNA-binding domain"/>
    <property type="match status" value="1"/>
</dbReference>
<keyword evidence="8" id="KW-1185">Reference proteome</keyword>
<evidence type="ECO:0000256" key="1">
    <source>
        <dbReference type="ARBA" id="ARBA00010641"/>
    </source>
</evidence>
<keyword evidence="3" id="KW-0731">Sigma factor</keyword>
<gene>
    <name evidence="7" type="ORF">SAMN05660413_03112</name>
</gene>
<accession>A0A1I5D0T1</accession>
<protein>
    <submittedName>
        <fullName evidence="7">RNA polymerase sigma-70 factor, ECF subfamily</fullName>
    </submittedName>
</protein>
<feature type="domain" description="RNA polymerase sigma-70 region 2" evidence="5">
    <location>
        <begin position="29"/>
        <end position="92"/>
    </location>
</feature>
<dbReference type="InterPro" id="IPR014327">
    <property type="entry name" value="RNA_pol_sigma70_bacteroid"/>
</dbReference>
<dbReference type="OrthoDB" id="665981at2"/>
<keyword evidence="2" id="KW-0805">Transcription regulation</keyword>
<organism evidence="7 8">
    <name type="scientific">Salegentibacter flavus</name>
    <dbReference type="NCBI Taxonomy" id="287099"/>
    <lineage>
        <taxon>Bacteria</taxon>
        <taxon>Pseudomonadati</taxon>
        <taxon>Bacteroidota</taxon>
        <taxon>Flavobacteriia</taxon>
        <taxon>Flavobacteriales</taxon>
        <taxon>Flavobacteriaceae</taxon>
        <taxon>Salegentibacter</taxon>
    </lineage>
</organism>
<evidence type="ECO:0000256" key="4">
    <source>
        <dbReference type="ARBA" id="ARBA00023163"/>
    </source>
</evidence>
<dbReference type="GO" id="GO:0003677">
    <property type="term" value="F:DNA binding"/>
    <property type="evidence" value="ECO:0007669"/>
    <property type="project" value="InterPro"/>
</dbReference>
<evidence type="ECO:0000313" key="8">
    <source>
        <dbReference type="Proteomes" id="UP000199153"/>
    </source>
</evidence>
<keyword evidence="4" id="KW-0804">Transcription</keyword>
<dbReference type="PANTHER" id="PTHR43133">
    <property type="entry name" value="RNA POLYMERASE ECF-TYPE SIGMA FACTO"/>
    <property type="match status" value="1"/>
</dbReference>
<dbReference type="InterPro" id="IPR039425">
    <property type="entry name" value="RNA_pol_sigma-70-like"/>
</dbReference>
<proteinExistence type="inferred from homology"/>
<dbReference type="RefSeq" id="WP_093411315.1">
    <property type="nucleotide sequence ID" value="NZ_FOVL01000027.1"/>
</dbReference>
<dbReference type="GO" id="GO:0006352">
    <property type="term" value="P:DNA-templated transcription initiation"/>
    <property type="evidence" value="ECO:0007669"/>
    <property type="project" value="InterPro"/>
</dbReference>
<dbReference type="Proteomes" id="UP000199153">
    <property type="component" value="Unassembled WGS sequence"/>
</dbReference>
<dbReference type="NCBIfam" id="TIGR02985">
    <property type="entry name" value="Sig70_bacteroi1"/>
    <property type="match status" value="1"/>
</dbReference>
<dbReference type="EMBL" id="FOVL01000027">
    <property type="protein sequence ID" value="SFN92809.1"/>
    <property type="molecule type" value="Genomic_DNA"/>
</dbReference>
<dbReference type="AlphaFoldDB" id="A0A1I5D0T1"/>
<feature type="domain" description="RNA polymerase sigma factor 70 region 4 type 2" evidence="6">
    <location>
        <begin position="123"/>
        <end position="173"/>
    </location>
</feature>
<dbReference type="STRING" id="287099.SAMN05660413_03112"/>
<evidence type="ECO:0000259" key="6">
    <source>
        <dbReference type="Pfam" id="PF08281"/>
    </source>
</evidence>
<evidence type="ECO:0000259" key="5">
    <source>
        <dbReference type="Pfam" id="PF04542"/>
    </source>
</evidence>
<dbReference type="InterPro" id="IPR007627">
    <property type="entry name" value="RNA_pol_sigma70_r2"/>
</dbReference>
<comment type="similarity">
    <text evidence="1">Belongs to the sigma-70 factor family. ECF subfamily.</text>
</comment>
<dbReference type="GO" id="GO:0016987">
    <property type="term" value="F:sigma factor activity"/>
    <property type="evidence" value="ECO:0007669"/>
    <property type="project" value="UniProtKB-KW"/>
</dbReference>
<dbReference type="NCBIfam" id="TIGR02937">
    <property type="entry name" value="sigma70-ECF"/>
    <property type="match status" value="1"/>
</dbReference>
<dbReference type="InterPro" id="IPR013249">
    <property type="entry name" value="RNA_pol_sigma70_r4_t2"/>
</dbReference>
<dbReference type="Pfam" id="PF08281">
    <property type="entry name" value="Sigma70_r4_2"/>
    <property type="match status" value="1"/>
</dbReference>
<dbReference type="CDD" id="cd06171">
    <property type="entry name" value="Sigma70_r4"/>
    <property type="match status" value="1"/>
</dbReference>
<dbReference type="InterPro" id="IPR014284">
    <property type="entry name" value="RNA_pol_sigma-70_dom"/>
</dbReference>
<evidence type="ECO:0000256" key="2">
    <source>
        <dbReference type="ARBA" id="ARBA00023015"/>
    </source>
</evidence>